<reference evidence="1" key="1">
    <citation type="submission" date="2020-05" db="EMBL/GenBank/DDBJ databases">
        <title>Mycena genomes resolve the evolution of fungal bioluminescence.</title>
        <authorList>
            <person name="Tsai I.J."/>
        </authorList>
    </citation>
    <scope>NUCLEOTIDE SEQUENCE</scope>
    <source>
        <strain evidence="1">110903Hualien_Pintung</strain>
    </source>
</reference>
<keyword evidence="2" id="KW-1185">Reference proteome</keyword>
<dbReference type="AlphaFoldDB" id="A0A8H6RX82"/>
<proteinExistence type="predicted"/>
<accession>A0A8H6RX82</accession>
<dbReference type="Proteomes" id="UP000613580">
    <property type="component" value="Unassembled WGS sequence"/>
</dbReference>
<dbReference type="OrthoDB" id="2687885at2759"/>
<name>A0A8H6RX82_MYCCL</name>
<evidence type="ECO:0000313" key="2">
    <source>
        <dbReference type="Proteomes" id="UP000613580"/>
    </source>
</evidence>
<gene>
    <name evidence="1" type="ORF">HMN09_01415700</name>
</gene>
<dbReference type="EMBL" id="JACAZE010000043">
    <property type="protein sequence ID" value="KAF7288255.1"/>
    <property type="molecule type" value="Genomic_DNA"/>
</dbReference>
<sequence>MRLPRNRTAKADADPYARIFFSKDHREEVIEIEEEPGNRPKSLSLRGATELVKILPQGEWMKGSDMSDRSVLYFKLLEWLETISSHETLASLMGQPIGHRVGQVDGHAKIAQQ</sequence>
<evidence type="ECO:0000313" key="1">
    <source>
        <dbReference type="EMBL" id="KAF7288255.1"/>
    </source>
</evidence>
<protein>
    <submittedName>
        <fullName evidence="1">Uncharacterized protein</fullName>
    </submittedName>
</protein>
<organism evidence="1 2">
    <name type="scientific">Mycena chlorophos</name>
    <name type="common">Agaric fungus</name>
    <name type="synonym">Agaricus chlorophos</name>
    <dbReference type="NCBI Taxonomy" id="658473"/>
    <lineage>
        <taxon>Eukaryota</taxon>
        <taxon>Fungi</taxon>
        <taxon>Dikarya</taxon>
        <taxon>Basidiomycota</taxon>
        <taxon>Agaricomycotina</taxon>
        <taxon>Agaricomycetes</taxon>
        <taxon>Agaricomycetidae</taxon>
        <taxon>Agaricales</taxon>
        <taxon>Marasmiineae</taxon>
        <taxon>Mycenaceae</taxon>
        <taxon>Mycena</taxon>
    </lineage>
</organism>
<comment type="caution">
    <text evidence="1">The sequence shown here is derived from an EMBL/GenBank/DDBJ whole genome shotgun (WGS) entry which is preliminary data.</text>
</comment>